<dbReference type="AlphaFoldDB" id="A0A2G5DQT8"/>
<dbReference type="Pfam" id="PF13639">
    <property type="entry name" value="zf-RING_2"/>
    <property type="match status" value="1"/>
</dbReference>
<evidence type="ECO:0000256" key="3">
    <source>
        <dbReference type="ARBA" id="ARBA00022679"/>
    </source>
</evidence>
<evidence type="ECO:0000313" key="10">
    <source>
        <dbReference type="EMBL" id="PIA45617.1"/>
    </source>
</evidence>
<proteinExistence type="predicted"/>
<evidence type="ECO:0000256" key="8">
    <source>
        <dbReference type="PROSITE-ProRule" id="PRU00175"/>
    </source>
</evidence>
<dbReference type="GO" id="GO:0061630">
    <property type="term" value="F:ubiquitin protein ligase activity"/>
    <property type="evidence" value="ECO:0007669"/>
    <property type="project" value="UniProtKB-EC"/>
</dbReference>
<reference evidence="10 11" key="1">
    <citation type="submission" date="2017-09" db="EMBL/GenBank/DDBJ databases">
        <title>WGS assembly of Aquilegia coerulea Goldsmith.</title>
        <authorList>
            <person name="Hodges S."/>
            <person name="Kramer E."/>
            <person name="Nordborg M."/>
            <person name="Tomkins J."/>
            <person name="Borevitz J."/>
            <person name="Derieg N."/>
            <person name="Yan J."/>
            <person name="Mihaltcheva S."/>
            <person name="Hayes R.D."/>
            <person name="Rokhsar D."/>
        </authorList>
    </citation>
    <scope>NUCLEOTIDE SEQUENCE [LARGE SCALE GENOMIC DNA]</scope>
    <source>
        <strain evidence="11">cv. Goldsmith</strain>
    </source>
</reference>
<dbReference type="InterPro" id="IPR045191">
    <property type="entry name" value="MBR1/2-like"/>
</dbReference>
<comment type="catalytic activity">
    <reaction evidence="1">
        <text>S-ubiquitinyl-[E2 ubiquitin-conjugating enzyme]-L-cysteine + [acceptor protein]-L-lysine = [E2 ubiquitin-conjugating enzyme]-L-cysteine + N(6)-ubiquitinyl-[acceptor protein]-L-lysine.</text>
        <dbReference type="EC" id="2.3.2.27"/>
    </reaction>
</comment>
<evidence type="ECO:0000256" key="4">
    <source>
        <dbReference type="ARBA" id="ARBA00022723"/>
    </source>
</evidence>
<keyword evidence="6" id="KW-0833">Ubl conjugation pathway</keyword>
<dbReference type="PROSITE" id="PS50089">
    <property type="entry name" value="ZF_RING_2"/>
    <property type="match status" value="1"/>
</dbReference>
<evidence type="ECO:0000256" key="2">
    <source>
        <dbReference type="ARBA" id="ARBA00012483"/>
    </source>
</evidence>
<dbReference type="SMART" id="SM00184">
    <property type="entry name" value="RING"/>
    <property type="match status" value="1"/>
</dbReference>
<keyword evidence="7" id="KW-0862">Zinc</keyword>
<evidence type="ECO:0000256" key="5">
    <source>
        <dbReference type="ARBA" id="ARBA00022771"/>
    </source>
</evidence>
<name>A0A2G5DQT8_AQUCA</name>
<evidence type="ECO:0000313" key="11">
    <source>
        <dbReference type="Proteomes" id="UP000230069"/>
    </source>
</evidence>
<organism evidence="10 11">
    <name type="scientific">Aquilegia coerulea</name>
    <name type="common">Rocky mountain columbine</name>
    <dbReference type="NCBI Taxonomy" id="218851"/>
    <lineage>
        <taxon>Eukaryota</taxon>
        <taxon>Viridiplantae</taxon>
        <taxon>Streptophyta</taxon>
        <taxon>Embryophyta</taxon>
        <taxon>Tracheophyta</taxon>
        <taxon>Spermatophyta</taxon>
        <taxon>Magnoliopsida</taxon>
        <taxon>Ranunculales</taxon>
        <taxon>Ranunculaceae</taxon>
        <taxon>Thalictroideae</taxon>
        <taxon>Aquilegia</taxon>
    </lineage>
</organism>
<dbReference type="InterPro" id="IPR001841">
    <property type="entry name" value="Znf_RING"/>
</dbReference>
<evidence type="ECO:0000256" key="6">
    <source>
        <dbReference type="ARBA" id="ARBA00022786"/>
    </source>
</evidence>
<dbReference type="EC" id="2.3.2.27" evidence="2"/>
<keyword evidence="5 8" id="KW-0863">Zinc-finger</keyword>
<protein>
    <recommendedName>
        <fullName evidence="2">RING-type E3 ubiquitin transferase</fullName>
        <ecNumber evidence="2">2.3.2.27</ecNumber>
    </recommendedName>
</protein>
<gene>
    <name evidence="10" type="ORF">AQUCO_01600083v1</name>
</gene>
<evidence type="ECO:0000256" key="7">
    <source>
        <dbReference type="ARBA" id="ARBA00022833"/>
    </source>
</evidence>
<keyword evidence="11" id="KW-1185">Reference proteome</keyword>
<dbReference type="Gene3D" id="3.30.40.10">
    <property type="entry name" value="Zinc/RING finger domain, C3HC4 (zinc finger)"/>
    <property type="match status" value="1"/>
</dbReference>
<evidence type="ECO:0000256" key="1">
    <source>
        <dbReference type="ARBA" id="ARBA00000900"/>
    </source>
</evidence>
<sequence>MAEWSKALHSLFVDNSCLAILLQHEQGIILLGQSPMFNIVDVHDRYRDMRLDVENMSYEELLDLEDRIGNVSNGLSNGTINELLQHKKYFILSEENASKESCTICQEDYIEEEELGTLNCGHEFHHTCIKQWLRRKNVCPVCKSTGLTTLDPTIVTNP</sequence>
<dbReference type="GO" id="GO:0008270">
    <property type="term" value="F:zinc ion binding"/>
    <property type="evidence" value="ECO:0007669"/>
    <property type="project" value="UniProtKB-KW"/>
</dbReference>
<keyword evidence="4" id="KW-0479">Metal-binding</keyword>
<accession>A0A2G5DQT8</accession>
<dbReference type="OrthoDB" id="8062037at2759"/>
<feature type="domain" description="RING-type" evidence="9">
    <location>
        <begin position="102"/>
        <end position="143"/>
    </location>
</feature>
<evidence type="ECO:0000259" key="9">
    <source>
        <dbReference type="PROSITE" id="PS50089"/>
    </source>
</evidence>
<dbReference type="SUPFAM" id="SSF57850">
    <property type="entry name" value="RING/U-box"/>
    <property type="match status" value="1"/>
</dbReference>
<dbReference type="InterPro" id="IPR013083">
    <property type="entry name" value="Znf_RING/FYVE/PHD"/>
</dbReference>
<dbReference type="STRING" id="218851.A0A2G5DQT8"/>
<keyword evidence="3" id="KW-0808">Transferase</keyword>
<dbReference type="PANTHER" id="PTHR22937">
    <property type="entry name" value="E3 UBIQUITIN-PROTEIN LIGASE RNF165"/>
    <property type="match status" value="1"/>
</dbReference>
<dbReference type="InParanoid" id="A0A2G5DQT8"/>
<dbReference type="Proteomes" id="UP000230069">
    <property type="component" value="Unassembled WGS sequence"/>
</dbReference>
<dbReference type="EMBL" id="KZ305033">
    <property type="protein sequence ID" value="PIA45617.1"/>
    <property type="molecule type" value="Genomic_DNA"/>
</dbReference>
<dbReference type="PANTHER" id="PTHR22937:SF208">
    <property type="entry name" value="RING-TYPE E3 UBIQUITIN TRANSFERASE"/>
    <property type="match status" value="1"/>
</dbReference>